<evidence type="ECO:0000256" key="1">
    <source>
        <dbReference type="ARBA" id="ARBA00022737"/>
    </source>
</evidence>
<sequence>MVRKRKTLPKDFEATLDEGDLDALKKVFDACEFNAYGGQWKSTALGFDNCPDELARWLVDRGLDVDTPDASGRTPLCRRAAAGRDLTVLLELGADVNGGRGRRAPIIAAIAHPATLRVLVEQGADVNIVTSEGTPLHRAALRSAESTRLLLDYGADPVIVDSSGRTPLEAALHDCRNIDIPQVAGSARILLDAGCPSPQDAAEMVTRIGGQFEFHRAGFNPRYLDETDAALSDLYSLFGMPPVARRRVHDGSSPIVVDATESSAQFDELWNLLVPSSGPAKTVQGEVIRLAGRIARELLNNGGINWNHGFRQMKDALIAHLGSATPVATAAERTELSRGITRDKYDEESIRRVTELAVAWVLANPSPMALGETEYRY</sequence>
<dbReference type="EMBL" id="CP062008">
    <property type="protein sequence ID" value="QPG67694.1"/>
    <property type="molecule type" value="Genomic_DNA"/>
</dbReference>
<dbReference type="Gene3D" id="1.25.40.20">
    <property type="entry name" value="Ankyrin repeat-containing domain"/>
    <property type="match status" value="1"/>
</dbReference>
<dbReference type="InterPro" id="IPR050745">
    <property type="entry name" value="Multifunctional_regulatory"/>
</dbReference>
<proteinExistence type="predicted"/>
<reference evidence="3 5" key="2">
    <citation type="journal article" date="2019" name="BMC Evol. Biol.">
        <title>Comparative genomics of Mycobacterium mucogenicum and Mycobacterium neoaurum clade members emphasizing tRNA and non-coding RNA.</title>
        <authorList>
            <person name="Behra P.R.K."/>
            <person name="Pettersson B.M.F."/>
            <person name="Das S."/>
            <person name="Dasgupta S."/>
            <person name="Kirsebom L.A."/>
        </authorList>
    </citation>
    <scope>NUCLEOTIDE SEQUENCE [LARGE SCALE GENOMIC DNA]</scope>
    <source>
        <strain evidence="3 5">DSM 44124</strain>
    </source>
</reference>
<evidence type="ECO:0000313" key="5">
    <source>
        <dbReference type="Proteomes" id="UP000309231"/>
    </source>
</evidence>
<organism evidence="4">
    <name type="scientific">Mycolicibacterium mucogenicum DSM 44124</name>
    <dbReference type="NCBI Taxonomy" id="1226753"/>
    <lineage>
        <taxon>Bacteria</taxon>
        <taxon>Bacillati</taxon>
        <taxon>Actinomycetota</taxon>
        <taxon>Actinomycetes</taxon>
        <taxon>Mycobacteriales</taxon>
        <taxon>Mycobacteriaceae</taxon>
        <taxon>Mycolicibacterium</taxon>
    </lineage>
</organism>
<reference evidence="4" key="1">
    <citation type="submission" date="2018-01" db="EMBL/GenBank/DDBJ databases">
        <title>Comparative genomics of Mycobacterium mucogenicum and Mycobacterium neoaurum clade members emphasizing tRNA and non-coding RNA.</title>
        <authorList>
            <person name="Behra P.R.K."/>
            <person name="Pettersson B.M.F."/>
            <person name="Das S."/>
            <person name="Dasgupta S."/>
            <person name="Kirsebom L.A."/>
        </authorList>
    </citation>
    <scope>NUCLEOTIDE SEQUENCE</scope>
    <source>
        <strain evidence="4">DSM 44124</strain>
    </source>
</reference>
<dbReference type="EMBL" id="POTL01000001">
    <property type="protein sequence ID" value="TLH54233.1"/>
    <property type="molecule type" value="Genomic_DNA"/>
</dbReference>
<dbReference type="Pfam" id="PF12796">
    <property type="entry name" value="Ank_2"/>
    <property type="match status" value="1"/>
</dbReference>
<keyword evidence="1" id="KW-0677">Repeat</keyword>
<dbReference type="RefSeq" id="WP_053855890.1">
    <property type="nucleotide sequence ID" value="NZ_ANBS01000011.1"/>
</dbReference>
<dbReference type="SUPFAM" id="SSF48403">
    <property type="entry name" value="Ankyrin repeat"/>
    <property type="match status" value="1"/>
</dbReference>
<dbReference type="PANTHER" id="PTHR24189:SF50">
    <property type="entry name" value="ANKYRIN REPEAT AND SOCS BOX PROTEIN 2"/>
    <property type="match status" value="1"/>
</dbReference>
<gene>
    <name evidence="3" type="ORF">C1S78_019400</name>
    <name evidence="4" type="ORF">C1S78_19345</name>
</gene>
<evidence type="ECO:0000256" key="2">
    <source>
        <dbReference type="ARBA" id="ARBA00023043"/>
    </source>
</evidence>
<keyword evidence="2" id="KW-0040">ANK repeat</keyword>
<dbReference type="InterPro" id="IPR036770">
    <property type="entry name" value="Ankyrin_rpt-contain_sf"/>
</dbReference>
<accession>A0A8H2JE45</accession>
<keyword evidence="5" id="KW-1185">Reference proteome</keyword>
<reference evidence="3 5" key="3">
    <citation type="journal article" date="2019" name="Sci. Rep.">
        <title>Insight into the biology of Mycobacterium mucogenicum and Mycobacterium neoaurum clade members.</title>
        <authorList>
            <person name="Behra P.R.K."/>
            <person name="Pettersson B.M.F."/>
            <person name="Ramesh M."/>
            <person name="Dasgupta S."/>
            <person name="Kirsebom L.A."/>
        </authorList>
    </citation>
    <scope>NUCLEOTIDE SEQUENCE [LARGE SCALE GENOMIC DNA]</scope>
    <source>
        <strain evidence="3 5">DSM 44124</strain>
    </source>
</reference>
<name>A0A8H2JE45_MYCMU</name>
<protein>
    <submittedName>
        <fullName evidence="4">Ankyrin repeat domain-containing protein</fullName>
    </submittedName>
</protein>
<evidence type="ECO:0000313" key="4">
    <source>
        <dbReference type="EMBL" id="TLH54233.1"/>
    </source>
</evidence>
<dbReference type="KEGG" id="mmuc:C1S78_019400"/>
<dbReference type="InterPro" id="IPR002110">
    <property type="entry name" value="Ankyrin_rpt"/>
</dbReference>
<evidence type="ECO:0000313" key="3">
    <source>
        <dbReference type="EMBL" id="QPG67694.1"/>
    </source>
</evidence>
<dbReference type="GeneID" id="76727106"/>
<dbReference type="PANTHER" id="PTHR24189">
    <property type="entry name" value="MYOTROPHIN"/>
    <property type="match status" value="1"/>
</dbReference>
<dbReference type="AlphaFoldDB" id="A0A8H2JE45"/>
<dbReference type="Proteomes" id="UP000309231">
    <property type="component" value="Chromosome"/>
</dbReference>